<comment type="similarity">
    <text evidence="2">Belongs to the EamA transporter family.</text>
</comment>
<feature type="transmembrane region" description="Helical" evidence="6">
    <location>
        <begin position="133"/>
        <end position="150"/>
    </location>
</feature>
<evidence type="ECO:0000313" key="8">
    <source>
        <dbReference type="EMBL" id="MXR37161.1"/>
    </source>
</evidence>
<evidence type="ECO:0000256" key="6">
    <source>
        <dbReference type="SAM" id="Phobius"/>
    </source>
</evidence>
<feature type="transmembrane region" description="Helical" evidence="6">
    <location>
        <begin position="100"/>
        <end position="121"/>
    </location>
</feature>
<dbReference type="GO" id="GO:0016020">
    <property type="term" value="C:membrane"/>
    <property type="evidence" value="ECO:0007669"/>
    <property type="project" value="UniProtKB-SubCell"/>
</dbReference>
<feature type="transmembrane region" description="Helical" evidence="6">
    <location>
        <begin position="71"/>
        <end position="94"/>
    </location>
</feature>
<sequence length="315" mass="33887">MPTSPCVLSRLTYPMLVLSILMWSSNFIVGRALGGSIGPFTLAFARWMLALLCLLPFALPRFRQSWPLVRAQWRVLLMLGLTGIALTNTLLYIALRHTTATNAVVLNSLTPVLVLVLGAVLSRQGLTRKQVAGMLLALGGALVIVLRGDWHALLRFHLGIGDVGVLAAGLCWACYTVGLRKLKPGIPAVLQMTILFAIGVVLLLPFAGYEWYRGQSLPTAGTGTVLALIYLGVFPSILAFLMYNRAIAVIGSTRAASFLYLMPAFGALLSILLLGEAVYAYHAVGLATIFAGIAVSSLPDGIYRRFLFEVGRKAA</sequence>
<evidence type="ECO:0000256" key="2">
    <source>
        <dbReference type="ARBA" id="ARBA00007362"/>
    </source>
</evidence>
<keyword evidence="4 6" id="KW-1133">Transmembrane helix</keyword>
<comment type="caution">
    <text evidence="8">The sequence shown here is derived from an EMBL/GenBank/DDBJ whole genome shotgun (WGS) entry which is preliminary data.</text>
</comment>
<evidence type="ECO:0000259" key="7">
    <source>
        <dbReference type="Pfam" id="PF00892"/>
    </source>
</evidence>
<dbReference type="InterPro" id="IPR050638">
    <property type="entry name" value="AA-Vitamin_Transporters"/>
</dbReference>
<evidence type="ECO:0000256" key="1">
    <source>
        <dbReference type="ARBA" id="ARBA00004141"/>
    </source>
</evidence>
<dbReference type="Proteomes" id="UP000467214">
    <property type="component" value="Unassembled WGS sequence"/>
</dbReference>
<evidence type="ECO:0000256" key="4">
    <source>
        <dbReference type="ARBA" id="ARBA00022989"/>
    </source>
</evidence>
<evidence type="ECO:0000256" key="5">
    <source>
        <dbReference type="ARBA" id="ARBA00023136"/>
    </source>
</evidence>
<dbReference type="SUPFAM" id="SSF103481">
    <property type="entry name" value="Multidrug resistance efflux transporter EmrE"/>
    <property type="match status" value="2"/>
</dbReference>
<feature type="transmembrane region" description="Helical" evidence="6">
    <location>
        <begin position="279"/>
        <end position="298"/>
    </location>
</feature>
<feature type="transmembrane region" description="Helical" evidence="6">
    <location>
        <begin position="255"/>
        <end position="273"/>
    </location>
</feature>
<feature type="transmembrane region" description="Helical" evidence="6">
    <location>
        <begin position="156"/>
        <end position="177"/>
    </location>
</feature>
<dbReference type="EMBL" id="WSSB01000007">
    <property type="protein sequence ID" value="MXR37161.1"/>
    <property type="molecule type" value="Genomic_DNA"/>
</dbReference>
<gene>
    <name evidence="8" type="ORF">GQF02_09275</name>
</gene>
<comment type="subcellular location">
    <subcellularLocation>
        <location evidence="1">Membrane</location>
        <topology evidence="1">Multi-pass membrane protein</topology>
    </subcellularLocation>
</comment>
<evidence type="ECO:0000256" key="3">
    <source>
        <dbReference type="ARBA" id="ARBA00022692"/>
    </source>
</evidence>
<dbReference type="Pfam" id="PF00892">
    <property type="entry name" value="EamA"/>
    <property type="match status" value="2"/>
</dbReference>
<reference evidence="8 9" key="1">
    <citation type="submission" date="2019-12" db="EMBL/GenBank/DDBJ databases">
        <title>Neisseriaceae gen. nov. sp. Genome sequencing and assembly.</title>
        <authorList>
            <person name="Liu Z."/>
            <person name="Li A."/>
        </authorList>
    </citation>
    <scope>NUCLEOTIDE SEQUENCE [LARGE SCALE GENOMIC DNA]</scope>
    <source>
        <strain evidence="8 9">B2N2-7</strain>
    </source>
</reference>
<dbReference type="PANTHER" id="PTHR32322">
    <property type="entry name" value="INNER MEMBRANE TRANSPORTER"/>
    <property type="match status" value="1"/>
</dbReference>
<dbReference type="PANTHER" id="PTHR32322:SF2">
    <property type="entry name" value="EAMA DOMAIN-CONTAINING PROTEIN"/>
    <property type="match status" value="1"/>
</dbReference>
<accession>A0A845BRP4</accession>
<keyword evidence="5 6" id="KW-0472">Membrane</keyword>
<dbReference type="RefSeq" id="WP_160796555.1">
    <property type="nucleotide sequence ID" value="NZ_WSSB01000007.1"/>
</dbReference>
<name>A0A845BRP4_9NEIS</name>
<keyword evidence="3 6" id="KW-0812">Transmembrane</keyword>
<dbReference type="InterPro" id="IPR037185">
    <property type="entry name" value="EmrE-like"/>
</dbReference>
<evidence type="ECO:0000313" key="9">
    <source>
        <dbReference type="Proteomes" id="UP000467214"/>
    </source>
</evidence>
<feature type="transmembrane region" description="Helical" evidence="6">
    <location>
        <begin position="40"/>
        <end position="59"/>
    </location>
</feature>
<proteinExistence type="inferred from homology"/>
<feature type="domain" description="EamA" evidence="7">
    <location>
        <begin position="13"/>
        <end position="145"/>
    </location>
</feature>
<feature type="domain" description="EamA" evidence="7">
    <location>
        <begin position="160"/>
        <end position="297"/>
    </location>
</feature>
<dbReference type="AlphaFoldDB" id="A0A845BRP4"/>
<keyword evidence="9" id="KW-1185">Reference proteome</keyword>
<feature type="transmembrane region" description="Helical" evidence="6">
    <location>
        <begin position="189"/>
        <end position="208"/>
    </location>
</feature>
<feature type="transmembrane region" description="Helical" evidence="6">
    <location>
        <begin position="12"/>
        <end position="34"/>
    </location>
</feature>
<dbReference type="InterPro" id="IPR000620">
    <property type="entry name" value="EamA_dom"/>
</dbReference>
<organism evidence="8 9">
    <name type="scientific">Craterilacuibacter sinensis</name>
    <dbReference type="NCBI Taxonomy" id="2686017"/>
    <lineage>
        <taxon>Bacteria</taxon>
        <taxon>Pseudomonadati</taxon>
        <taxon>Pseudomonadota</taxon>
        <taxon>Betaproteobacteria</taxon>
        <taxon>Neisseriales</taxon>
        <taxon>Neisseriaceae</taxon>
        <taxon>Craterilacuibacter</taxon>
    </lineage>
</organism>
<feature type="transmembrane region" description="Helical" evidence="6">
    <location>
        <begin position="220"/>
        <end position="243"/>
    </location>
</feature>
<protein>
    <submittedName>
        <fullName evidence="8">EamA family transporter</fullName>
    </submittedName>
</protein>